<dbReference type="AlphaFoldDB" id="A0A401XMS0"/>
<dbReference type="InterPro" id="IPR007314">
    <property type="entry name" value="Cofac_haem-bd_dom"/>
</dbReference>
<evidence type="ECO:0000313" key="3">
    <source>
        <dbReference type="Proteomes" id="UP000286715"/>
    </source>
</evidence>
<dbReference type="RefSeq" id="WP_124398351.1">
    <property type="nucleotide sequence ID" value="NZ_BHZE01000020.1"/>
</dbReference>
<name>A0A401XMS0_9FLAO</name>
<feature type="domain" description="Haem-binding uptake Tiki superfamily ChaN" evidence="1">
    <location>
        <begin position="44"/>
        <end position="244"/>
    </location>
</feature>
<evidence type="ECO:0000313" key="2">
    <source>
        <dbReference type="EMBL" id="GCD78288.1"/>
    </source>
</evidence>
<dbReference type="Proteomes" id="UP000286715">
    <property type="component" value="Unassembled WGS sequence"/>
</dbReference>
<dbReference type="CDD" id="cd14727">
    <property type="entry name" value="ChanN-like"/>
    <property type="match status" value="1"/>
</dbReference>
<proteinExistence type="predicted"/>
<organism evidence="2 3">
    <name type="scientific">Thermaurantimonas aggregans</name>
    <dbReference type="NCBI Taxonomy" id="2173829"/>
    <lineage>
        <taxon>Bacteria</taxon>
        <taxon>Pseudomonadati</taxon>
        <taxon>Bacteroidota</taxon>
        <taxon>Flavobacteriia</taxon>
        <taxon>Flavobacteriales</taxon>
        <taxon>Schleiferiaceae</taxon>
        <taxon>Thermaurantimonas</taxon>
    </lineage>
</organism>
<dbReference type="OrthoDB" id="1680202at2"/>
<sequence length="289" mass="33428">MKRKTILPLFIAITMSVFTWGQQNPLLYKIFDKNGKSIRWEKVLKKADEAEVVFFGEYHDDPVIHYLQLQLLHHLVESEEKLALGLEMFEWQDAELLNAYMNGKIDQKTFTSEAKSLWPNYRTDYSPMVELAKRKGVAVFASNVPRAWASAVFKGGFEALDSIYSELKQYLPPLPIPYESQLPGYRNMLKMAHGHGGENLPKAQALKDASMAWSVVQHLEKGFKILHLNGTYHTNNFEGIIWYLEKYRPKTRYFTIAMVRQADVRSLKRDFRGLADVIIAVPDDMIRTH</sequence>
<protein>
    <recommendedName>
        <fullName evidence="1">Haem-binding uptake Tiki superfamily ChaN domain-containing protein</fullName>
    </recommendedName>
</protein>
<evidence type="ECO:0000259" key="1">
    <source>
        <dbReference type="Pfam" id="PF04187"/>
    </source>
</evidence>
<gene>
    <name evidence="2" type="primary">phuW</name>
    <name evidence="2" type="ORF">JCM31826_17700</name>
</gene>
<dbReference type="EMBL" id="BHZE01000020">
    <property type="protein sequence ID" value="GCD78288.1"/>
    <property type="molecule type" value="Genomic_DNA"/>
</dbReference>
<dbReference type="Gene3D" id="3.40.50.11550">
    <property type="match status" value="1"/>
</dbReference>
<comment type="caution">
    <text evidence="2">The sequence shown here is derived from an EMBL/GenBank/DDBJ whole genome shotgun (WGS) entry which is preliminary data.</text>
</comment>
<keyword evidence="3" id="KW-1185">Reference proteome</keyword>
<dbReference type="SUPFAM" id="SSF159501">
    <property type="entry name" value="EreA/ChaN-like"/>
    <property type="match status" value="1"/>
</dbReference>
<dbReference type="Pfam" id="PF04187">
    <property type="entry name" value="Cofac_haem_bdg"/>
    <property type="match status" value="1"/>
</dbReference>
<reference evidence="2 3" key="1">
    <citation type="submission" date="2018-11" db="EMBL/GenBank/DDBJ databases">
        <title>Schleiferia aggregans sp. nov., a moderately thermophilic heterotrophic bacterium isolated from microbial mats at a terrestrial hot spring.</title>
        <authorList>
            <person name="Iino T."/>
            <person name="Ohkuma M."/>
            <person name="Haruta S."/>
        </authorList>
    </citation>
    <scope>NUCLEOTIDE SEQUENCE [LARGE SCALE GENOMIC DNA]</scope>
    <source>
        <strain evidence="2 3">LA</strain>
    </source>
</reference>
<accession>A0A401XMS0</accession>